<reference evidence="6 7" key="1">
    <citation type="submission" date="2019-10" db="EMBL/GenBank/DDBJ databases">
        <authorList>
            <person name="Dong K."/>
        </authorList>
    </citation>
    <scope>NUCLEOTIDE SEQUENCE [LARGE SCALE GENOMIC DNA]</scope>
    <source>
        <strain evidence="7">dk4302</strain>
    </source>
</reference>
<organism evidence="6 7">
    <name type="scientific">Sphingobacterium zhuxiongii</name>
    <dbReference type="NCBI Taxonomy" id="2662364"/>
    <lineage>
        <taxon>Bacteria</taxon>
        <taxon>Pseudomonadati</taxon>
        <taxon>Bacteroidota</taxon>
        <taxon>Sphingobacteriia</taxon>
        <taxon>Sphingobacteriales</taxon>
        <taxon>Sphingobacteriaceae</taxon>
        <taxon>Sphingobacterium</taxon>
    </lineage>
</organism>
<dbReference type="Pfam" id="PF25917">
    <property type="entry name" value="BSH_RND"/>
    <property type="match status" value="1"/>
</dbReference>
<keyword evidence="2" id="KW-0812">Transmembrane</keyword>
<proteinExistence type="predicted"/>
<keyword evidence="3" id="KW-1133">Transmembrane helix</keyword>
<sequence>MNHKTKKYIYNSLVIILLLAAFSFLCSKFIHFGNVEFTDNAQVKQLIVPVNSRLQGTVKELRFDEYQFVNKGDTLMILEDAEFSYRLAQAEADYQNAMAGKSVSNSSVQTATNNVLVSEAAIAEVKALLDLAAKEEKRYQSLLDQESVTQQEFDAIHTKYVSLKAKYETLARQKQSQVLVKSEQSNRISQNDAHINLAARAIDLARLNLSYTVIIAPTSGYTGRKNVQVGQLIQPGQTVVDIIDNNEKWIIANYKETQTHHLVEGQAVEVKVDAFDGMPLKGIVKSISNATGSAFSLLPQDNAAGNFVKIEQRIPVRIEFDKDNNAEQLGRLRAGMNVECFIKY</sequence>
<feature type="domain" description="Multidrug resistance protein MdtA-like barrel-sandwich hybrid" evidence="5">
    <location>
        <begin position="48"/>
        <end position="242"/>
    </location>
</feature>
<comment type="subcellular location">
    <subcellularLocation>
        <location evidence="1">Membrane</location>
        <topology evidence="1">Single-pass membrane protein</topology>
    </subcellularLocation>
</comment>
<evidence type="ECO:0000313" key="7">
    <source>
        <dbReference type="Proteomes" id="UP000326921"/>
    </source>
</evidence>
<dbReference type="InterPro" id="IPR058625">
    <property type="entry name" value="MdtA-like_BSH"/>
</dbReference>
<evidence type="ECO:0000256" key="1">
    <source>
        <dbReference type="ARBA" id="ARBA00004167"/>
    </source>
</evidence>
<evidence type="ECO:0000313" key="6">
    <source>
        <dbReference type="EMBL" id="QGA25943.1"/>
    </source>
</evidence>
<keyword evidence="4" id="KW-0472">Membrane</keyword>
<evidence type="ECO:0000259" key="5">
    <source>
        <dbReference type="Pfam" id="PF25917"/>
    </source>
</evidence>
<dbReference type="PANTHER" id="PTHR30386:SF26">
    <property type="entry name" value="TRANSPORT PROTEIN COMB"/>
    <property type="match status" value="1"/>
</dbReference>
<dbReference type="AlphaFoldDB" id="A0A5Q0Q8U8"/>
<name>A0A5Q0Q8U8_9SPHI</name>
<dbReference type="Gene3D" id="2.40.30.170">
    <property type="match status" value="1"/>
</dbReference>
<dbReference type="InterPro" id="IPR050739">
    <property type="entry name" value="MFP"/>
</dbReference>
<protein>
    <submittedName>
        <fullName evidence="6">HlyD family efflux transporter periplasmic adaptor subunit</fullName>
    </submittedName>
</protein>
<dbReference type="SUPFAM" id="SSF111369">
    <property type="entry name" value="HlyD-like secretion proteins"/>
    <property type="match status" value="2"/>
</dbReference>
<dbReference type="KEGG" id="sphe:GFH32_06260"/>
<dbReference type="EMBL" id="CP045652">
    <property type="protein sequence ID" value="QGA25943.1"/>
    <property type="molecule type" value="Genomic_DNA"/>
</dbReference>
<accession>A0A5Q0Q8U8</accession>
<evidence type="ECO:0000256" key="4">
    <source>
        <dbReference type="ARBA" id="ARBA00023136"/>
    </source>
</evidence>
<dbReference type="PANTHER" id="PTHR30386">
    <property type="entry name" value="MEMBRANE FUSION SUBUNIT OF EMRAB-TOLC MULTIDRUG EFFLUX PUMP"/>
    <property type="match status" value="1"/>
</dbReference>
<keyword evidence="7" id="KW-1185">Reference proteome</keyword>
<evidence type="ECO:0000256" key="2">
    <source>
        <dbReference type="ARBA" id="ARBA00022692"/>
    </source>
</evidence>
<dbReference type="GO" id="GO:0055085">
    <property type="term" value="P:transmembrane transport"/>
    <property type="evidence" value="ECO:0007669"/>
    <property type="project" value="InterPro"/>
</dbReference>
<gene>
    <name evidence="6" type="ORF">GFH32_06260</name>
</gene>
<dbReference type="RefSeq" id="WP_153510310.1">
    <property type="nucleotide sequence ID" value="NZ_CP045652.1"/>
</dbReference>
<dbReference type="GO" id="GO:0016020">
    <property type="term" value="C:membrane"/>
    <property type="evidence" value="ECO:0007669"/>
    <property type="project" value="UniProtKB-SubCell"/>
</dbReference>
<dbReference type="Gene3D" id="2.40.50.100">
    <property type="match status" value="1"/>
</dbReference>
<evidence type="ECO:0000256" key="3">
    <source>
        <dbReference type="ARBA" id="ARBA00022989"/>
    </source>
</evidence>
<dbReference type="Proteomes" id="UP000326921">
    <property type="component" value="Chromosome"/>
</dbReference>